<protein>
    <recommendedName>
        <fullName evidence="1">AB hydrolase-1 domain-containing protein</fullName>
    </recommendedName>
</protein>
<sequence length="267" mass="28871">MSPTENLNKPAIVICHGSYHTPAPYGPFIQSLKSHGFETVHCPQRPTCDLSRLNVGDDLLNPDFDLGPPAEGYPSDTGDVDVVIQVLDKLVNKDGKAVLLLAHSSGGWVASQAAIPEYQLKARQSRGEKGGLIGIFYSGALVVPVGESKHGHDGLGTPVNAPYYMFNGVAPEEALKWAKTLTASPVMHAKLTNDAYSALPCAYLVLDDDKSLPREYQEGMIALHSQQGNVFSVYHAPSGHSPHLSWTMGLVEKVEEFTRNLLIDISI</sequence>
<dbReference type="AlphaFoldDB" id="A0A7H8R3Z5"/>
<dbReference type="OrthoDB" id="1263307at2759"/>
<dbReference type="EMBL" id="CP055901">
    <property type="protein sequence ID" value="QKX60876.1"/>
    <property type="molecule type" value="Genomic_DNA"/>
</dbReference>
<proteinExistence type="predicted"/>
<dbReference type="InterPro" id="IPR000073">
    <property type="entry name" value="AB_hydrolase_1"/>
</dbReference>
<dbReference type="PANTHER" id="PTHR37017:SF13">
    <property type="entry name" value="AB HYDROLASE-1 DOMAIN-CONTAINING PROTEIN"/>
    <property type="match status" value="1"/>
</dbReference>
<gene>
    <name evidence="2" type="ORF">TRUGW13939_08022</name>
</gene>
<evidence type="ECO:0000313" key="2">
    <source>
        <dbReference type="EMBL" id="QKX60876.1"/>
    </source>
</evidence>
<dbReference type="GeneID" id="55995511"/>
<dbReference type="RefSeq" id="XP_035347051.1">
    <property type="nucleotide sequence ID" value="XM_035491158.1"/>
</dbReference>
<evidence type="ECO:0000313" key="3">
    <source>
        <dbReference type="Proteomes" id="UP000509510"/>
    </source>
</evidence>
<dbReference type="PANTHER" id="PTHR37017">
    <property type="entry name" value="AB HYDROLASE-1 DOMAIN-CONTAINING PROTEIN-RELATED"/>
    <property type="match status" value="1"/>
</dbReference>
<dbReference type="InterPro" id="IPR052897">
    <property type="entry name" value="Sec-Metab_Biosynth_Hydrolase"/>
</dbReference>
<organism evidence="2 3">
    <name type="scientific">Talaromyces rugulosus</name>
    <name type="common">Penicillium rugulosum</name>
    <dbReference type="NCBI Taxonomy" id="121627"/>
    <lineage>
        <taxon>Eukaryota</taxon>
        <taxon>Fungi</taxon>
        <taxon>Dikarya</taxon>
        <taxon>Ascomycota</taxon>
        <taxon>Pezizomycotina</taxon>
        <taxon>Eurotiomycetes</taxon>
        <taxon>Eurotiomycetidae</taxon>
        <taxon>Eurotiales</taxon>
        <taxon>Trichocomaceae</taxon>
        <taxon>Talaromyces</taxon>
        <taxon>Talaromyces sect. Islandici</taxon>
    </lineage>
</organism>
<evidence type="ECO:0000259" key="1">
    <source>
        <dbReference type="Pfam" id="PF12697"/>
    </source>
</evidence>
<accession>A0A7H8R3Z5</accession>
<keyword evidence="3" id="KW-1185">Reference proteome</keyword>
<feature type="domain" description="AB hydrolase-1" evidence="1">
    <location>
        <begin position="12"/>
        <end position="245"/>
    </location>
</feature>
<dbReference type="Proteomes" id="UP000509510">
    <property type="component" value="Chromosome IV"/>
</dbReference>
<dbReference type="KEGG" id="trg:TRUGW13939_08022"/>
<dbReference type="Gene3D" id="3.40.50.1820">
    <property type="entry name" value="alpha/beta hydrolase"/>
    <property type="match status" value="1"/>
</dbReference>
<dbReference type="SUPFAM" id="SSF53474">
    <property type="entry name" value="alpha/beta-Hydrolases"/>
    <property type="match status" value="1"/>
</dbReference>
<dbReference type="InterPro" id="IPR029058">
    <property type="entry name" value="AB_hydrolase_fold"/>
</dbReference>
<reference evidence="3" key="1">
    <citation type="submission" date="2020-06" db="EMBL/GenBank/DDBJ databases">
        <title>A chromosome-scale genome assembly of Talaromyces rugulosus W13939.</title>
        <authorList>
            <person name="Wang B."/>
            <person name="Guo L."/>
            <person name="Ye K."/>
            <person name="Wang L."/>
        </authorList>
    </citation>
    <scope>NUCLEOTIDE SEQUENCE [LARGE SCALE GENOMIC DNA]</scope>
    <source>
        <strain evidence="3">W13939</strain>
    </source>
</reference>
<name>A0A7H8R3Z5_TALRU</name>
<dbReference type="Pfam" id="PF12697">
    <property type="entry name" value="Abhydrolase_6"/>
    <property type="match status" value="1"/>
</dbReference>